<dbReference type="PROSITE" id="PS50893">
    <property type="entry name" value="ABC_TRANSPORTER_2"/>
    <property type="match status" value="2"/>
</dbReference>
<feature type="transmembrane region" description="Helical" evidence="12">
    <location>
        <begin position="60"/>
        <end position="84"/>
    </location>
</feature>
<feature type="transmembrane region" description="Helical" evidence="12">
    <location>
        <begin position="290"/>
        <end position="312"/>
    </location>
</feature>
<feature type="domain" description="ABC transporter" evidence="13">
    <location>
        <begin position="390"/>
        <end position="635"/>
    </location>
</feature>
<evidence type="ECO:0000256" key="12">
    <source>
        <dbReference type="SAM" id="Phobius"/>
    </source>
</evidence>
<dbReference type="PANTHER" id="PTHR43394">
    <property type="entry name" value="ATP-DEPENDENT PERMEASE MDL1, MITOCHONDRIAL"/>
    <property type="match status" value="1"/>
</dbReference>
<feature type="domain" description="ABC transporter" evidence="13">
    <location>
        <begin position="1033"/>
        <end position="1285"/>
    </location>
</feature>
<evidence type="ECO:0008006" key="17">
    <source>
        <dbReference type="Google" id="ProtNLM"/>
    </source>
</evidence>
<dbReference type="CDD" id="cd18578">
    <property type="entry name" value="ABC_6TM_Pgp_ABCB1_D2_like"/>
    <property type="match status" value="1"/>
</dbReference>
<dbReference type="PROSITE" id="PS50929">
    <property type="entry name" value="ABC_TM1F"/>
    <property type="match status" value="2"/>
</dbReference>
<evidence type="ECO:0000256" key="11">
    <source>
        <dbReference type="ARBA" id="ARBA00023180"/>
    </source>
</evidence>
<feature type="transmembrane region" description="Helical" evidence="12">
    <location>
        <begin position="932"/>
        <end position="956"/>
    </location>
</feature>
<dbReference type="Gene3D" id="3.40.50.300">
    <property type="entry name" value="P-loop containing nucleotide triphosphate hydrolases"/>
    <property type="match status" value="2"/>
</dbReference>
<keyword evidence="9 12" id="KW-1133">Transmembrane helix</keyword>
<evidence type="ECO:0000256" key="4">
    <source>
        <dbReference type="ARBA" id="ARBA00022448"/>
    </source>
</evidence>
<feature type="transmembrane region" description="Helical" evidence="12">
    <location>
        <begin position="324"/>
        <end position="347"/>
    </location>
</feature>
<keyword evidence="10 12" id="KW-0472">Membrane</keyword>
<dbReference type="InterPro" id="IPR011527">
    <property type="entry name" value="ABC1_TM_dom"/>
</dbReference>
<evidence type="ECO:0000256" key="1">
    <source>
        <dbReference type="ARBA" id="ARBA00004141"/>
    </source>
</evidence>
<feature type="transmembrane region" description="Helical" evidence="12">
    <location>
        <begin position="968"/>
        <end position="989"/>
    </location>
</feature>
<dbReference type="FunFam" id="3.40.50.300:FF:000913">
    <property type="entry name" value="ABC multidrug transporter SitT"/>
    <property type="match status" value="1"/>
</dbReference>
<dbReference type="PANTHER" id="PTHR43394:SF1">
    <property type="entry name" value="ATP-BINDING CASSETTE SUB-FAMILY B MEMBER 10, MITOCHONDRIAL"/>
    <property type="match status" value="1"/>
</dbReference>
<feature type="transmembrane region" description="Helical" evidence="12">
    <location>
        <begin position="821"/>
        <end position="847"/>
    </location>
</feature>
<evidence type="ECO:0000256" key="7">
    <source>
        <dbReference type="ARBA" id="ARBA00022741"/>
    </source>
</evidence>
<comment type="caution">
    <text evidence="15">The sequence shown here is derived from an EMBL/GenBank/DDBJ whole genome shotgun (WGS) entry which is preliminary data.</text>
</comment>
<dbReference type="FunFam" id="3.40.50.300:FF:001530">
    <property type="entry name" value="ABC multidrug transporter (Eurofung)"/>
    <property type="match status" value="1"/>
</dbReference>
<evidence type="ECO:0000259" key="13">
    <source>
        <dbReference type="PROSITE" id="PS50893"/>
    </source>
</evidence>
<keyword evidence="16" id="KW-1185">Reference proteome</keyword>
<dbReference type="Proteomes" id="UP001160390">
    <property type="component" value="Unassembled WGS sequence"/>
</dbReference>
<dbReference type="PROSITE" id="PS00211">
    <property type="entry name" value="ABC_TRANSPORTER_1"/>
    <property type="match status" value="2"/>
</dbReference>
<evidence type="ECO:0000256" key="9">
    <source>
        <dbReference type="ARBA" id="ARBA00022989"/>
    </source>
</evidence>
<comment type="subcellular location">
    <subcellularLocation>
        <location evidence="2">Endomembrane system</location>
    </subcellularLocation>
    <subcellularLocation>
        <location evidence="1">Membrane</location>
        <topology evidence="1">Multi-pass membrane protein</topology>
    </subcellularLocation>
</comment>
<dbReference type="CDD" id="cd03249">
    <property type="entry name" value="ABC_MTABC3_MDL1_MDL2"/>
    <property type="match status" value="1"/>
</dbReference>
<dbReference type="Pfam" id="PF00005">
    <property type="entry name" value="ABC_tran"/>
    <property type="match status" value="2"/>
</dbReference>
<accession>A0AA35VUH6</accession>
<dbReference type="InterPro" id="IPR039421">
    <property type="entry name" value="Type_1_exporter"/>
</dbReference>
<dbReference type="SUPFAM" id="SSF52540">
    <property type="entry name" value="P-loop containing nucleoside triphosphate hydrolases"/>
    <property type="match status" value="2"/>
</dbReference>
<evidence type="ECO:0000256" key="8">
    <source>
        <dbReference type="ARBA" id="ARBA00022840"/>
    </source>
</evidence>
<dbReference type="CDD" id="cd18577">
    <property type="entry name" value="ABC_6TM_Pgp_ABCB1_D1_like"/>
    <property type="match status" value="1"/>
</dbReference>
<keyword evidence="11" id="KW-0325">Glycoprotein</keyword>
<feature type="transmembrane region" description="Helical" evidence="12">
    <location>
        <begin position="114"/>
        <end position="138"/>
    </location>
</feature>
<organism evidence="15 16">
    <name type="scientific">Clonostachys chloroleuca</name>
    <dbReference type="NCBI Taxonomy" id="1926264"/>
    <lineage>
        <taxon>Eukaryota</taxon>
        <taxon>Fungi</taxon>
        <taxon>Dikarya</taxon>
        <taxon>Ascomycota</taxon>
        <taxon>Pezizomycotina</taxon>
        <taxon>Sordariomycetes</taxon>
        <taxon>Hypocreomycetidae</taxon>
        <taxon>Hypocreales</taxon>
        <taxon>Bionectriaceae</taxon>
        <taxon>Clonostachys</taxon>
    </lineage>
</organism>
<feature type="transmembrane region" description="Helical" evidence="12">
    <location>
        <begin position="187"/>
        <end position="207"/>
    </location>
</feature>
<feature type="domain" description="ABC transmembrane type-1" evidence="14">
    <location>
        <begin position="65"/>
        <end position="355"/>
    </location>
</feature>
<dbReference type="GO" id="GO:0005524">
    <property type="term" value="F:ATP binding"/>
    <property type="evidence" value="ECO:0007669"/>
    <property type="project" value="UniProtKB-KW"/>
</dbReference>
<feature type="domain" description="ABC transmembrane type-1" evidence="14">
    <location>
        <begin position="712"/>
        <end position="997"/>
    </location>
</feature>
<dbReference type="GO" id="GO:0015421">
    <property type="term" value="F:ABC-type oligopeptide transporter activity"/>
    <property type="evidence" value="ECO:0007669"/>
    <property type="project" value="TreeGrafter"/>
</dbReference>
<gene>
    <name evidence="15" type="ORF">CCHLO57077_00006300</name>
</gene>
<dbReference type="SUPFAM" id="SSF90123">
    <property type="entry name" value="ABC transporter transmembrane region"/>
    <property type="match status" value="2"/>
</dbReference>
<keyword evidence="4" id="KW-0813">Transport</keyword>
<feature type="transmembrane region" description="Helical" evidence="12">
    <location>
        <begin position="709"/>
        <end position="728"/>
    </location>
</feature>
<dbReference type="GO" id="GO:0012505">
    <property type="term" value="C:endomembrane system"/>
    <property type="evidence" value="ECO:0007669"/>
    <property type="project" value="UniProtKB-SubCell"/>
</dbReference>
<dbReference type="InterPro" id="IPR017871">
    <property type="entry name" value="ABC_transporter-like_CS"/>
</dbReference>
<comment type="similarity">
    <text evidence="3">Belongs to the ABC transporter superfamily. ABCB family. Multidrug resistance exporter (TC 3.A.1.201) subfamily.</text>
</comment>
<evidence type="ECO:0000313" key="16">
    <source>
        <dbReference type="Proteomes" id="UP001160390"/>
    </source>
</evidence>
<dbReference type="SMART" id="SM00382">
    <property type="entry name" value="AAA"/>
    <property type="match status" value="2"/>
</dbReference>
<evidence type="ECO:0000259" key="14">
    <source>
        <dbReference type="PROSITE" id="PS50929"/>
    </source>
</evidence>
<evidence type="ECO:0000313" key="15">
    <source>
        <dbReference type="EMBL" id="CAI6101070.1"/>
    </source>
</evidence>
<dbReference type="InterPro" id="IPR003593">
    <property type="entry name" value="AAA+_ATPase"/>
</dbReference>
<keyword evidence="8" id="KW-0067">ATP-binding</keyword>
<dbReference type="Gene3D" id="1.20.1560.10">
    <property type="entry name" value="ABC transporter type 1, transmembrane domain"/>
    <property type="match status" value="1"/>
</dbReference>
<keyword evidence="7" id="KW-0547">Nucleotide-binding</keyword>
<dbReference type="InterPro" id="IPR036640">
    <property type="entry name" value="ABC1_TM_sf"/>
</dbReference>
<protein>
    <recommendedName>
        <fullName evidence="17">Leptomycin B resistance protein pmd1</fullName>
    </recommendedName>
</protein>
<dbReference type="EMBL" id="CABFNP030001360">
    <property type="protein sequence ID" value="CAI6101070.1"/>
    <property type="molecule type" value="Genomic_DNA"/>
</dbReference>
<feature type="transmembrane region" description="Helical" evidence="12">
    <location>
        <begin position="748"/>
        <end position="776"/>
    </location>
</feature>
<dbReference type="InterPro" id="IPR003439">
    <property type="entry name" value="ABC_transporter-like_ATP-bd"/>
</dbReference>
<keyword evidence="6" id="KW-0677">Repeat</keyword>
<feature type="transmembrane region" description="Helical" evidence="12">
    <location>
        <begin position="213"/>
        <end position="236"/>
    </location>
</feature>
<evidence type="ECO:0000256" key="3">
    <source>
        <dbReference type="ARBA" id="ARBA00007577"/>
    </source>
</evidence>
<name>A0AA35VUH6_9HYPO</name>
<evidence type="ECO:0000256" key="2">
    <source>
        <dbReference type="ARBA" id="ARBA00004308"/>
    </source>
</evidence>
<evidence type="ECO:0000256" key="6">
    <source>
        <dbReference type="ARBA" id="ARBA00022737"/>
    </source>
</evidence>
<dbReference type="FunFam" id="1.20.1560.10:FF:000057">
    <property type="entry name" value="ABC multidrug transporter SitT"/>
    <property type="match status" value="1"/>
</dbReference>
<keyword evidence="5 12" id="KW-0812">Transmembrane</keyword>
<dbReference type="GO" id="GO:0005743">
    <property type="term" value="C:mitochondrial inner membrane"/>
    <property type="evidence" value="ECO:0007669"/>
    <property type="project" value="TreeGrafter"/>
</dbReference>
<sequence length="1290" mass="140126">MAAIKMDTLVASGATAAVKVGEEAEARPQNNKRSSFNDYVADPNSDTIQRVFSYGQGFDYAILSIGVIAAIGSGVALAMVNLVIGDLITTMTEFSASSGAPSNFMSEVSKAALYFIYIAIARFVCTYIYSSLLTYVALRITRNLRYRYLKSALGQEVGFFDMGTGGSISMQVTSNAKLIQSGISEKLGQVFQAASTLVASFIIAFVSQWKLTLILSTIVPALLLVAGFAGALDAGIETKVLKTYARAGSLAETVLASIRTIKAFELVPRMTHEYSKILGEARTLGNKKNALYALMFAGEYFVIFAGMALAFWQGIRMMVQGEIAAMGTMFTVLFAVIMAAAVINSLAPHLVTFGRAGTAAGELFELIGRPSSINPFDQSGQVPQNTQGVIELRNLTFSYPTRPDICVLDDFSLNVPAGKVTALVGPSGSGKSTIIGLLERWYNPTVGSIKLDGQEIKDLNLKWLRTHVRLVQQEPVLFNGTVFDNIANGLIGTPWENSSLDEKMQRVQAAAQTAFAHDFIQELVNGYETRIGERGGLLSGGQKQRIAIARSIISEPQILLLDEATSALDPYAEAVVQKALDEASKNRTTIVIAHKLKTVRNADNIVVMGKGKILEQGRHEDLVSRHGVYASLVRAQDLSAPDNDQDSSGDFDVADEDIALKPTNTLQQEQSQIERKAALAKQCDYGLHEGTGIVRTIWRLVKFTPEIKSWYILVALTCIIGAGVYPGQTVLIGQVMNLFKAKDMQKRANFLALMFFVMALGLLVIYGVLGWATNVLAQTLAEKVRKDMFSSFIRQDLAFFDRPENTVGALTSKIDSFAQSIFELMGFTIAIVLMALVSVFVCAIMSIAFSWKLGLVGVCAGFPPMILSGYARIRLETKMDVEIDSRFSNSASIASETVTAIRTVSSLAIEDDVLRRYTDELDHAIHGSKASLFTIMIWFSLTQSIEYCILALGFWYGSKLVAGGEITFYQFFVSFMAVYFSGQGAGQLFSFASSFTKANSAANYFFWIKSLQPSILETAENKKRGPSDDCKSYHLDNLEFSYPLAPRHRVLKGVSLKKFGKITPGQFVAFVGASGCGKSTMISLLERFYDPTSGAIVMDSTLPLKDLNPRLYRAHVALVQQEPTLFPGSIRDNIAMGVDKNAMLEIGKTVDDKAIEAACRAANAWDFVSSLPDGLGTLCGAGGSQLSGGQRQRIAIARALIRNPSVILLDEATSALDTESERVVQAALMEVASSNSRITIAVAHRLSTVKDADCIFVFHNGRIAEAGTHSSLIAENGMYKKMCESQSLDA</sequence>
<reference evidence="15" key="1">
    <citation type="submission" date="2023-01" db="EMBL/GenBank/DDBJ databases">
        <authorList>
            <person name="Piombo E."/>
        </authorList>
    </citation>
    <scope>NUCLEOTIDE SEQUENCE</scope>
</reference>
<dbReference type="InterPro" id="IPR027417">
    <property type="entry name" value="P-loop_NTPase"/>
</dbReference>
<dbReference type="GO" id="GO:0090374">
    <property type="term" value="P:oligopeptide export from mitochondrion"/>
    <property type="evidence" value="ECO:0007669"/>
    <property type="project" value="TreeGrafter"/>
</dbReference>
<dbReference type="Pfam" id="PF00664">
    <property type="entry name" value="ABC_membrane"/>
    <property type="match status" value="2"/>
</dbReference>
<dbReference type="GO" id="GO:0016887">
    <property type="term" value="F:ATP hydrolysis activity"/>
    <property type="evidence" value="ECO:0007669"/>
    <property type="project" value="InterPro"/>
</dbReference>
<evidence type="ECO:0000256" key="10">
    <source>
        <dbReference type="ARBA" id="ARBA00023136"/>
    </source>
</evidence>
<proteinExistence type="inferred from homology"/>
<evidence type="ECO:0000256" key="5">
    <source>
        <dbReference type="ARBA" id="ARBA00022692"/>
    </source>
</evidence>